<keyword evidence="14" id="KW-1185">Reference proteome</keyword>
<dbReference type="Gene3D" id="3.90.226.10">
    <property type="entry name" value="2-enoyl-CoA Hydratase, Chain A, domain 1"/>
    <property type="match status" value="1"/>
</dbReference>
<organism evidence="14 15">
    <name type="scientific">Mesorhabditis belari</name>
    <dbReference type="NCBI Taxonomy" id="2138241"/>
    <lineage>
        <taxon>Eukaryota</taxon>
        <taxon>Metazoa</taxon>
        <taxon>Ecdysozoa</taxon>
        <taxon>Nematoda</taxon>
        <taxon>Chromadorea</taxon>
        <taxon>Rhabditida</taxon>
        <taxon>Rhabditina</taxon>
        <taxon>Rhabditomorpha</taxon>
        <taxon>Rhabditoidea</taxon>
        <taxon>Rhabditidae</taxon>
        <taxon>Mesorhabditinae</taxon>
        <taxon>Mesorhabditis</taxon>
    </lineage>
</organism>
<evidence type="ECO:0000256" key="12">
    <source>
        <dbReference type="ARBA" id="ARBA00056546"/>
    </source>
</evidence>
<evidence type="ECO:0000256" key="2">
    <source>
        <dbReference type="ARBA" id="ARBA00005254"/>
    </source>
</evidence>
<evidence type="ECO:0000256" key="5">
    <source>
        <dbReference type="ARBA" id="ARBA00036343"/>
    </source>
</evidence>
<comment type="catalytic activity">
    <reaction evidence="11">
        <text>(S)-methylmalonyl-CoA + H(+) = propanoyl-CoA + CO2</text>
        <dbReference type="Rhea" id="RHEA:61340"/>
        <dbReference type="ChEBI" id="CHEBI:15378"/>
        <dbReference type="ChEBI" id="CHEBI:16526"/>
        <dbReference type="ChEBI" id="CHEBI:57327"/>
        <dbReference type="ChEBI" id="CHEBI:57392"/>
        <dbReference type="EC" id="4.1.1.94"/>
    </reaction>
    <physiologicalReaction direction="left-to-right" evidence="11">
        <dbReference type="Rhea" id="RHEA:61341"/>
    </physiologicalReaction>
</comment>
<name>A0AAF3EVL2_9BILA</name>
<evidence type="ECO:0000256" key="10">
    <source>
        <dbReference type="ARBA" id="ARBA00042182"/>
    </source>
</evidence>
<evidence type="ECO:0000256" key="4">
    <source>
        <dbReference type="ARBA" id="ARBA00023239"/>
    </source>
</evidence>
<evidence type="ECO:0000256" key="1">
    <source>
        <dbReference type="ARBA" id="ARBA00004514"/>
    </source>
</evidence>
<evidence type="ECO:0000256" key="13">
    <source>
        <dbReference type="RuleBase" id="RU003707"/>
    </source>
</evidence>
<comment type="catalytic activity">
    <reaction evidence="5">
        <text>(2S)-ethylmalonyl-CoA + H(+) = butanoyl-CoA + CO2</text>
        <dbReference type="Rhea" id="RHEA:32131"/>
        <dbReference type="ChEBI" id="CHEBI:15378"/>
        <dbReference type="ChEBI" id="CHEBI:16526"/>
        <dbReference type="ChEBI" id="CHEBI:57371"/>
        <dbReference type="ChEBI" id="CHEBI:60909"/>
        <dbReference type="EC" id="4.1.1.94"/>
    </reaction>
    <physiologicalReaction direction="left-to-right" evidence="5">
        <dbReference type="Rhea" id="RHEA:32132"/>
    </physiologicalReaction>
</comment>
<evidence type="ECO:0000256" key="8">
    <source>
        <dbReference type="ARBA" id="ARBA00039903"/>
    </source>
</evidence>
<dbReference type="InterPro" id="IPR001753">
    <property type="entry name" value="Enoyl-CoA_hydra/iso"/>
</dbReference>
<dbReference type="WBParaSite" id="MBELARI_LOCUS18240">
    <property type="protein sequence ID" value="MBELARI_LOCUS18240"/>
    <property type="gene ID" value="MBELARI_LOCUS18240"/>
</dbReference>
<evidence type="ECO:0000256" key="11">
    <source>
        <dbReference type="ARBA" id="ARBA00047446"/>
    </source>
</evidence>
<dbReference type="PANTHER" id="PTHR11941">
    <property type="entry name" value="ENOYL-COA HYDRATASE-RELATED"/>
    <property type="match status" value="1"/>
</dbReference>
<dbReference type="InterPro" id="IPR029045">
    <property type="entry name" value="ClpP/crotonase-like_dom_sf"/>
</dbReference>
<accession>A0AAF3EVL2</accession>
<protein>
    <recommendedName>
        <fullName evidence="8">Ethylmalonyl-CoA decarboxylase</fullName>
        <ecNumber evidence="7">4.1.1.94</ecNumber>
    </recommendedName>
    <alternativeName>
        <fullName evidence="10">Enoyl-CoA hydratase domain-containing protein 1</fullName>
    </alternativeName>
    <alternativeName>
        <fullName evidence="9">Methylmalonyl-CoA decarboxylase</fullName>
    </alternativeName>
</protein>
<comment type="function">
    <text evidence="12">Decarboxylates ethylmalonyl-CoA, a potentially toxic metabolite, to form butyryl-CoA, suggesting it might be involved in metabolite proofreading. Acts preferentially on (S)-ethylmalonyl-CoA but also has some activity on the (R)-isomer. Also has methylmalonyl-CoA decarboxylase activity at lower level.</text>
</comment>
<dbReference type="GO" id="GO:0006635">
    <property type="term" value="P:fatty acid beta-oxidation"/>
    <property type="evidence" value="ECO:0007669"/>
    <property type="project" value="TreeGrafter"/>
</dbReference>
<dbReference type="EC" id="4.1.1.94" evidence="7"/>
<evidence type="ECO:0000313" key="14">
    <source>
        <dbReference type="Proteomes" id="UP000887575"/>
    </source>
</evidence>
<dbReference type="SUPFAM" id="SSF52096">
    <property type="entry name" value="ClpP/crotonase"/>
    <property type="match status" value="1"/>
</dbReference>
<evidence type="ECO:0000256" key="6">
    <source>
        <dbReference type="ARBA" id="ARBA00036541"/>
    </source>
</evidence>
<reference evidence="15" key="1">
    <citation type="submission" date="2024-02" db="UniProtKB">
        <authorList>
            <consortium name="WormBaseParasite"/>
        </authorList>
    </citation>
    <scope>IDENTIFICATION</scope>
</reference>
<keyword evidence="4" id="KW-0456">Lyase</keyword>
<dbReference type="Proteomes" id="UP000887575">
    <property type="component" value="Unassembled WGS sequence"/>
</dbReference>
<comment type="similarity">
    <text evidence="2 13">Belongs to the enoyl-CoA hydratase/isomerase family.</text>
</comment>
<evidence type="ECO:0000256" key="7">
    <source>
        <dbReference type="ARBA" id="ARBA00038883"/>
    </source>
</evidence>
<sequence length="288" mass="32128">MFLKRISNSFRQFSTNKLKPANFTPQRAAEYLSTFEGGKVTIELYGKEFPGIATLTLDNPTKKNGLTGSMMADLHYSMDRLEKDEQNLRALIIQGSNGTFCSGGDLDFVKKICDSDHGYIMCSLMSHTLTRLSRLPFISISKIEGFALGGGAELASTCDIRVAHAKAKIGFVQGRIGVTPGWGGLPFIVRNFGYSRALEALCTAKVFNSLELQKLGFLQEIYETNADFEKYLSRYLSIEVEPIKAMKKGVIALQKRDLEAFEVERRVFASLWGGELQKALLSENRKHK</sequence>
<dbReference type="AlphaFoldDB" id="A0AAF3EVL2"/>
<evidence type="ECO:0000313" key="15">
    <source>
        <dbReference type="WBParaSite" id="MBELARI_LOCUS18240"/>
    </source>
</evidence>
<proteinExistence type="inferred from homology"/>
<dbReference type="GO" id="GO:0005829">
    <property type="term" value="C:cytosol"/>
    <property type="evidence" value="ECO:0007669"/>
    <property type="project" value="UniProtKB-SubCell"/>
</dbReference>
<comment type="subcellular location">
    <subcellularLocation>
        <location evidence="1">Cytoplasm</location>
        <location evidence="1">Cytosol</location>
    </subcellularLocation>
</comment>
<evidence type="ECO:0000256" key="9">
    <source>
        <dbReference type="ARBA" id="ARBA00042052"/>
    </source>
</evidence>
<dbReference type="InterPro" id="IPR018376">
    <property type="entry name" value="Enoyl-CoA_hyd/isom_CS"/>
</dbReference>
<comment type="catalytic activity">
    <reaction evidence="6">
        <text>(2R)-ethylmalonyl-CoA + H(+) = butanoyl-CoA + CO2</text>
        <dbReference type="Rhea" id="RHEA:59540"/>
        <dbReference type="ChEBI" id="CHEBI:15378"/>
        <dbReference type="ChEBI" id="CHEBI:16526"/>
        <dbReference type="ChEBI" id="CHEBI:57371"/>
        <dbReference type="ChEBI" id="CHEBI:85316"/>
        <dbReference type="EC" id="4.1.1.94"/>
    </reaction>
    <physiologicalReaction direction="left-to-right" evidence="6">
        <dbReference type="Rhea" id="RHEA:59541"/>
    </physiologicalReaction>
</comment>
<evidence type="ECO:0000256" key="3">
    <source>
        <dbReference type="ARBA" id="ARBA00022490"/>
    </source>
</evidence>
<dbReference type="PANTHER" id="PTHR11941:SF27">
    <property type="entry name" value="ETHYLMALONYL-COA DECARBOXYLASE"/>
    <property type="match status" value="1"/>
</dbReference>
<dbReference type="GO" id="GO:0004492">
    <property type="term" value="F:methyl/ethyl malonyl-CoA decarboxylase activity"/>
    <property type="evidence" value="ECO:0007669"/>
    <property type="project" value="UniProtKB-EC"/>
</dbReference>
<keyword evidence="3" id="KW-0963">Cytoplasm</keyword>
<dbReference type="Pfam" id="PF00378">
    <property type="entry name" value="ECH_1"/>
    <property type="match status" value="1"/>
</dbReference>
<dbReference type="CDD" id="cd06558">
    <property type="entry name" value="crotonase-like"/>
    <property type="match status" value="1"/>
</dbReference>
<dbReference type="PROSITE" id="PS00166">
    <property type="entry name" value="ENOYL_COA_HYDRATASE"/>
    <property type="match status" value="1"/>
</dbReference>